<feature type="region of interest" description="Disordered" evidence="1">
    <location>
        <begin position="16"/>
        <end position="40"/>
    </location>
</feature>
<name>F3FQD7_PSESX</name>
<organism evidence="2 3">
    <name type="scientific">Pseudomonas syringae pv. japonica str. M301072</name>
    <dbReference type="NCBI Taxonomy" id="629262"/>
    <lineage>
        <taxon>Bacteria</taxon>
        <taxon>Pseudomonadati</taxon>
        <taxon>Pseudomonadota</taxon>
        <taxon>Gammaproteobacteria</taxon>
        <taxon>Pseudomonadales</taxon>
        <taxon>Pseudomonadaceae</taxon>
        <taxon>Pseudomonas</taxon>
        <taxon>Pseudomonas syringae</taxon>
    </lineage>
</organism>
<accession>F3FQD7</accession>
<sequence>MSGECPSKSFQAFHETTLAESRRNIDPKPPPQRRAVSVEHGGGFGKISQIVLNSLVKTLTFRSEFDAAGRTLKQSNIQ</sequence>
<gene>
    <name evidence="2" type="ORF">PSYJA_27104</name>
</gene>
<dbReference type="Proteomes" id="UP000004471">
    <property type="component" value="Unassembled WGS sequence"/>
</dbReference>
<comment type="caution">
    <text evidence="2">The sequence shown here is derived from an EMBL/GenBank/DDBJ whole genome shotgun (WGS) entry which is preliminary data.</text>
</comment>
<proteinExistence type="predicted"/>
<dbReference type="AlphaFoldDB" id="F3FQD7"/>
<dbReference type="EMBL" id="AEAH01001230">
    <property type="protein sequence ID" value="EGH32429.1"/>
    <property type="molecule type" value="Genomic_DNA"/>
</dbReference>
<evidence type="ECO:0000313" key="3">
    <source>
        <dbReference type="Proteomes" id="UP000004471"/>
    </source>
</evidence>
<reference evidence="2 3" key="1">
    <citation type="journal article" date="2011" name="PLoS Pathog.">
        <title>Dynamic evolution of pathogenicity revealed by sequencing and comparative genomics of 19 Pseudomonas syringae isolates.</title>
        <authorList>
            <person name="Baltrus D.A."/>
            <person name="Nishimura M.T."/>
            <person name="Romanchuk A."/>
            <person name="Chang J.H."/>
            <person name="Mukhtar M.S."/>
            <person name="Cherkis K."/>
            <person name="Roach J."/>
            <person name="Grant S.R."/>
            <person name="Jones C.D."/>
            <person name="Dangl J.L."/>
        </authorList>
    </citation>
    <scope>NUCLEOTIDE SEQUENCE [LARGE SCALE GENOMIC DNA]</scope>
    <source>
        <strain evidence="3">M301072PT</strain>
    </source>
</reference>
<evidence type="ECO:0000256" key="1">
    <source>
        <dbReference type="SAM" id="MobiDB-lite"/>
    </source>
</evidence>
<dbReference type="PATRIC" id="fig|629262.5.peg.4511"/>
<protein>
    <submittedName>
        <fullName evidence="2">Uncharacterized protein</fullName>
    </submittedName>
</protein>
<evidence type="ECO:0000313" key="2">
    <source>
        <dbReference type="EMBL" id="EGH32429.1"/>
    </source>
</evidence>
<dbReference type="HOGENOM" id="CLU_2619397_0_0_6"/>